<feature type="domain" description="BPTI/Kunitz inhibitor" evidence="14">
    <location>
        <begin position="1487"/>
        <end position="1537"/>
    </location>
</feature>
<keyword evidence="19" id="KW-1185">Reference proteome</keyword>
<dbReference type="Gene3D" id="4.10.410.10">
    <property type="entry name" value="Pancreatic trypsin inhibitor Kunitz domain"/>
    <property type="match status" value="10"/>
</dbReference>
<evidence type="ECO:0000256" key="2">
    <source>
        <dbReference type="ARBA" id="ARBA00004302"/>
    </source>
</evidence>
<reference evidence="18 19" key="1">
    <citation type="journal article" date="2018" name="Gigascience">
        <title>Genomes of trombidid mites reveal novel predicted allergens and laterally-transferred genes associated with secondary metabolism.</title>
        <authorList>
            <person name="Dong X."/>
            <person name="Chaisiri K."/>
            <person name="Xia D."/>
            <person name="Armstrong S.D."/>
            <person name="Fang Y."/>
            <person name="Donnelly M.J."/>
            <person name="Kadowaki T."/>
            <person name="McGarry J.W."/>
            <person name="Darby A.C."/>
            <person name="Makepeace B.L."/>
        </authorList>
    </citation>
    <scope>NUCLEOTIDE SEQUENCE [LARGE SCALE GENOMIC DNA]</scope>
    <source>
        <strain evidence="18">UoL-WK</strain>
    </source>
</reference>
<dbReference type="InterPro" id="IPR000884">
    <property type="entry name" value="TSP1_rpt"/>
</dbReference>
<feature type="domain" description="BPTI/Kunitz inhibitor" evidence="14">
    <location>
        <begin position="1605"/>
        <end position="1655"/>
    </location>
</feature>
<comment type="caution">
    <text evidence="18">The sequence shown here is derived from an EMBL/GenBank/DDBJ whole genome shotgun (WGS) entry which is preliminary data.</text>
</comment>
<dbReference type="SMART" id="SM00209">
    <property type="entry name" value="TSP1"/>
    <property type="match status" value="7"/>
</dbReference>
<dbReference type="EMBL" id="NCKU01000069">
    <property type="protein sequence ID" value="RWS17475.1"/>
    <property type="molecule type" value="Genomic_DNA"/>
</dbReference>
<dbReference type="PANTHER" id="PTHR45938">
    <property type="entry name" value="ACP24A4-RELATED"/>
    <property type="match status" value="1"/>
</dbReference>
<dbReference type="Pfam" id="PF19236">
    <property type="entry name" value="ADAMTS_CR_3"/>
    <property type="match status" value="1"/>
</dbReference>
<keyword evidence="8" id="KW-0084">Basement membrane</keyword>
<dbReference type="Pfam" id="PF08686">
    <property type="entry name" value="PLAC"/>
    <property type="match status" value="1"/>
</dbReference>
<dbReference type="SMART" id="SM00131">
    <property type="entry name" value="KU"/>
    <property type="match status" value="10"/>
</dbReference>
<dbReference type="PROSITE" id="PS50835">
    <property type="entry name" value="IG_LIKE"/>
    <property type="match status" value="3"/>
</dbReference>
<feature type="domain" description="Ig-like" evidence="15">
    <location>
        <begin position="2251"/>
        <end position="2342"/>
    </location>
</feature>
<evidence type="ECO:0000256" key="11">
    <source>
        <dbReference type="ARBA" id="ARBA00023319"/>
    </source>
</evidence>
<organism evidence="18 19">
    <name type="scientific">Dinothrombium tinctorium</name>
    <dbReference type="NCBI Taxonomy" id="1965070"/>
    <lineage>
        <taxon>Eukaryota</taxon>
        <taxon>Metazoa</taxon>
        <taxon>Ecdysozoa</taxon>
        <taxon>Arthropoda</taxon>
        <taxon>Chelicerata</taxon>
        <taxon>Arachnida</taxon>
        <taxon>Acari</taxon>
        <taxon>Acariformes</taxon>
        <taxon>Trombidiformes</taxon>
        <taxon>Prostigmata</taxon>
        <taxon>Anystina</taxon>
        <taxon>Parasitengona</taxon>
        <taxon>Trombidioidea</taxon>
        <taxon>Trombidiidae</taxon>
        <taxon>Dinothrombium</taxon>
    </lineage>
</organism>
<keyword evidence="4" id="KW-0964">Secreted</keyword>
<feature type="domain" description="BPTI/Kunitz inhibitor" evidence="14">
    <location>
        <begin position="1915"/>
        <end position="1965"/>
    </location>
</feature>
<feature type="domain" description="Ig-like" evidence="15">
    <location>
        <begin position="2490"/>
        <end position="2583"/>
    </location>
</feature>
<dbReference type="Gene3D" id="2.20.100.10">
    <property type="entry name" value="Thrombospondin type-1 (TSP1) repeat"/>
    <property type="match status" value="5"/>
</dbReference>
<evidence type="ECO:0000256" key="10">
    <source>
        <dbReference type="ARBA" id="ARBA00023157"/>
    </source>
</evidence>
<feature type="region of interest" description="Disordered" evidence="13">
    <location>
        <begin position="1169"/>
        <end position="1213"/>
    </location>
</feature>
<keyword evidence="3" id="KW-0217">Developmental protein</keyword>
<feature type="disulfide bond" evidence="12">
    <location>
        <begin position="59"/>
        <end position="70"/>
    </location>
</feature>
<keyword evidence="5" id="KW-0646">Protease inhibitor</keyword>
<evidence type="ECO:0000256" key="1">
    <source>
        <dbReference type="ARBA" id="ARBA00002878"/>
    </source>
</evidence>
<dbReference type="PRINTS" id="PR00759">
    <property type="entry name" value="BASICPTASE"/>
</dbReference>
<dbReference type="Proteomes" id="UP000285301">
    <property type="component" value="Unassembled WGS sequence"/>
</dbReference>
<dbReference type="SMART" id="SM00409">
    <property type="entry name" value="IG"/>
    <property type="match status" value="3"/>
</dbReference>
<dbReference type="OrthoDB" id="5950222at2759"/>
<name>A0A3S3PDX7_9ACAR</name>
<dbReference type="InterPro" id="IPR036179">
    <property type="entry name" value="Ig-like_dom_sf"/>
</dbReference>
<keyword evidence="8" id="KW-0272">Extracellular matrix</keyword>
<dbReference type="InterPro" id="IPR013098">
    <property type="entry name" value="Ig_I-set"/>
</dbReference>
<feature type="region of interest" description="Disordered" evidence="13">
    <location>
        <begin position="2452"/>
        <end position="2486"/>
    </location>
</feature>
<dbReference type="GO" id="GO:0030198">
    <property type="term" value="P:extracellular matrix organization"/>
    <property type="evidence" value="ECO:0007669"/>
    <property type="project" value="InterPro"/>
</dbReference>
<dbReference type="InterPro" id="IPR002223">
    <property type="entry name" value="Kunitz_BPTI"/>
</dbReference>
<comment type="function">
    <text evidence="1">Has antibacterial activity.</text>
</comment>
<keyword evidence="7" id="KW-0677">Repeat</keyword>
<dbReference type="CDD" id="cd22639">
    <property type="entry name" value="Kunitz_papilin_lacunin-like"/>
    <property type="match status" value="1"/>
</dbReference>
<evidence type="ECO:0000256" key="8">
    <source>
        <dbReference type="ARBA" id="ARBA00022869"/>
    </source>
</evidence>
<dbReference type="PROSITE" id="PS00280">
    <property type="entry name" value="BPTI_KUNITZ_1"/>
    <property type="match status" value="6"/>
</dbReference>
<feature type="domain" description="BPTI/Kunitz inhibitor" evidence="14">
    <location>
        <begin position="1729"/>
        <end position="1779"/>
    </location>
</feature>
<feature type="domain" description="BPTI/Kunitz inhibitor" evidence="14">
    <location>
        <begin position="1789"/>
        <end position="1839"/>
    </location>
</feature>
<keyword evidence="11" id="KW-0393">Immunoglobulin domain</keyword>
<evidence type="ECO:0000256" key="5">
    <source>
        <dbReference type="ARBA" id="ARBA00022690"/>
    </source>
</evidence>
<evidence type="ECO:0000256" key="6">
    <source>
        <dbReference type="ARBA" id="ARBA00022729"/>
    </source>
</evidence>
<evidence type="ECO:0000259" key="14">
    <source>
        <dbReference type="PROSITE" id="PS50279"/>
    </source>
</evidence>
<feature type="domain" description="BPTI/Kunitz inhibitor" evidence="14">
    <location>
        <begin position="1985"/>
        <end position="2035"/>
    </location>
</feature>
<dbReference type="InterPro" id="IPR007110">
    <property type="entry name" value="Ig-like_dom"/>
</dbReference>
<dbReference type="CDD" id="cd00199">
    <property type="entry name" value="WAP"/>
    <property type="match status" value="1"/>
</dbReference>
<feature type="domain" description="WAP" evidence="17">
    <location>
        <begin position="2196"/>
        <end position="2245"/>
    </location>
</feature>
<dbReference type="Pfam" id="PF07679">
    <property type="entry name" value="I-set"/>
    <property type="match status" value="3"/>
</dbReference>
<dbReference type="InterPro" id="IPR010294">
    <property type="entry name" value="ADAMTS_spacer1"/>
</dbReference>
<dbReference type="CDD" id="cd00109">
    <property type="entry name" value="Kunitz-type"/>
    <property type="match status" value="9"/>
</dbReference>
<dbReference type="FunFam" id="4.10.410.10:FF:000020">
    <property type="entry name" value="Collagen, type VI, alpha 3"/>
    <property type="match status" value="7"/>
</dbReference>
<dbReference type="FunFam" id="2.20.100.10:FF:000005">
    <property type="entry name" value="ADAM metallopeptidase with thrombospondin type 1 motif 9"/>
    <property type="match status" value="2"/>
</dbReference>
<feature type="domain" description="BPTI/Kunitz inhibitor" evidence="14">
    <location>
        <begin position="2057"/>
        <end position="2107"/>
    </location>
</feature>
<protein>
    <submittedName>
        <fullName evidence="18">Papilin-like protein</fullName>
    </submittedName>
</protein>
<feature type="compositionally biased region" description="Low complexity" evidence="13">
    <location>
        <begin position="622"/>
        <end position="636"/>
    </location>
</feature>
<dbReference type="InterPro" id="IPR036383">
    <property type="entry name" value="TSP1_rpt_sf"/>
</dbReference>
<feature type="compositionally biased region" description="Basic and acidic residues" evidence="13">
    <location>
        <begin position="452"/>
        <end position="465"/>
    </location>
</feature>
<evidence type="ECO:0000313" key="18">
    <source>
        <dbReference type="EMBL" id="RWS17475.1"/>
    </source>
</evidence>
<dbReference type="GO" id="GO:0005615">
    <property type="term" value="C:extracellular space"/>
    <property type="evidence" value="ECO:0007669"/>
    <property type="project" value="TreeGrafter"/>
</dbReference>
<dbReference type="InterPro" id="IPR013273">
    <property type="entry name" value="ADAMTS/ADAMTS-like"/>
</dbReference>
<evidence type="ECO:0000259" key="16">
    <source>
        <dbReference type="PROSITE" id="PS50900"/>
    </source>
</evidence>
<dbReference type="InterPro" id="IPR036880">
    <property type="entry name" value="Kunitz_BPTI_sf"/>
</dbReference>
<feature type="domain" description="Ig-like" evidence="15">
    <location>
        <begin position="2352"/>
        <end position="2438"/>
    </location>
</feature>
<dbReference type="Gene3D" id="2.60.40.10">
    <property type="entry name" value="Immunoglobulins"/>
    <property type="match status" value="3"/>
</dbReference>
<dbReference type="FunFam" id="2.60.120.830:FF:000001">
    <property type="entry name" value="A disintegrin and metalloproteinase with thrombospondin motifs 1"/>
    <property type="match status" value="1"/>
</dbReference>
<dbReference type="PROSITE" id="PS51390">
    <property type="entry name" value="WAP"/>
    <property type="match status" value="1"/>
</dbReference>
<dbReference type="Gene3D" id="2.160.20.80">
    <property type="entry name" value="E3 ubiquitin-protein ligase SopA"/>
    <property type="match status" value="1"/>
</dbReference>
<feature type="compositionally biased region" description="Low complexity" evidence="13">
    <location>
        <begin position="466"/>
        <end position="481"/>
    </location>
</feature>
<dbReference type="SUPFAM" id="SSF48726">
    <property type="entry name" value="Immunoglobulin"/>
    <property type="match status" value="3"/>
</dbReference>
<keyword evidence="10 12" id="KW-1015">Disulfide bond</keyword>
<dbReference type="PRINTS" id="PR01857">
    <property type="entry name" value="ADAMTSFAMILY"/>
</dbReference>
<proteinExistence type="predicted"/>
<dbReference type="InterPro" id="IPR003598">
    <property type="entry name" value="Ig_sub2"/>
</dbReference>
<dbReference type="InterPro" id="IPR008197">
    <property type="entry name" value="WAP_dom"/>
</dbReference>
<dbReference type="InterPro" id="IPR003599">
    <property type="entry name" value="Ig_sub"/>
</dbReference>
<dbReference type="SMART" id="SM00217">
    <property type="entry name" value="WAP"/>
    <property type="match status" value="1"/>
</dbReference>
<dbReference type="InterPro" id="IPR045371">
    <property type="entry name" value="ADAMTS_CR_3"/>
</dbReference>
<dbReference type="SMART" id="SM00408">
    <property type="entry name" value="IGc2"/>
    <property type="match status" value="3"/>
</dbReference>
<evidence type="ECO:0000259" key="17">
    <source>
        <dbReference type="PROSITE" id="PS51390"/>
    </source>
</evidence>
<evidence type="ECO:0000313" key="19">
    <source>
        <dbReference type="Proteomes" id="UP000285301"/>
    </source>
</evidence>
<feature type="domain" description="PLAC" evidence="16">
    <location>
        <begin position="2587"/>
        <end position="2626"/>
    </location>
</feature>
<dbReference type="SUPFAM" id="SSF57256">
    <property type="entry name" value="Elafin-like"/>
    <property type="match status" value="1"/>
</dbReference>
<dbReference type="SUPFAM" id="SSF82895">
    <property type="entry name" value="TSP-1 type 1 repeat"/>
    <property type="match status" value="5"/>
</dbReference>
<evidence type="ECO:0000256" key="4">
    <source>
        <dbReference type="ARBA" id="ARBA00022525"/>
    </source>
</evidence>
<gene>
    <name evidence="18" type="ORF">B4U79_09027</name>
</gene>
<evidence type="ECO:0000256" key="7">
    <source>
        <dbReference type="ARBA" id="ARBA00022737"/>
    </source>
</evidence>
<comment type="subcellular location">
    <subcellularLocation>
        <location evidence="2">Secreted</location>
        <location evidence="2">Extracellular space</location>
        <location evidence="2">Extracellular matrix</location>
        <location evidence="2">Basement membrane</location>
    </subcellularLocation>
</comment>
<dbReference type="Pfam" id="PF19030">
    <property type="entry name" value="TSP1_ADAMTS"/>
    <property type="match status" value="4"/>
</dbReference>
<dbReference type="PANTHER" id="PTHR45938:SF11">
    <property type="entry name" value="WAP, KAZAL, IMMUNOGLOBULIN, KUNITZ AND NTR DOMAIN-CONTAINING PROTEIN 2-LIKE"/>
    <property type="match status" value="1"/>
</dbReference>
<evidence type="ECO:0000256" key="3">
    <source>
        <dbReference type="ARBA" id="ARBA00022473"/>
    </source>
</evidence>
<dbReference type="SUPFAM" id="SSF57362">
    <property type="entry name" value="BPTI-like"/>
    <property type="match status" value="10"/>
</dbReference>
<evidence type="ECO:0000259" key="15">
    <source>
        <dbReference type="PROSITE" id="PS50835"/>
    </source>
</evidence>
<feature type="disulfide bond" evidence="12">
    <location>
        <begin position="48"/>
        <end position="94"/>
    </location>
</feature>
<dbReference type="Pfam" id="PF05986">
    <property type="entry name" value="ADAMTS_spacer1"/>
    <property type="match status" value="1"/>
</dbReference>
<dbReference type="InterPro" id="IPR036645">
    <property type="entry name" value="Elafin-like_sf"/>
</dbReference>
<sequence>HIRDNYPSLRPKRQYIPQQNVTLGLHTRYPESGPWGPWSTSSACSRTCGGGVAFQTRICLDTRSDGRNTCIGPSKKYFSCNIQVSTYKRKDFDCVPGTPDFRAEQCARFNSQPFENHYYNWIPYTRAPNPCELNCMPKNERFYYRQARKVVDGTKCYDDGSLDICVDGVCTPVGCDKQLGSNLKEDICRVCGGDNSTCRVVKGVFDSNNLHIGYNDIILIPVGAVNIKVEEVQPTNNYLAVRNLNGDYYLNGNWRIELPRELKFAGTVFLYSRKPHGYVSPEMLRSLGPTTEPIFISLLSQERNLGIRYEYAVPISAPQPPSQESYSWMFGDYGRCSRTCGGGQQRRAVYCARSLDRQRVPEYLCDPRARPEDIRVCNTNLCPPDWSVGEWSECRCPGVRYRVVFCQKSAENGRDFIVAPADECKKQRERPEFLVLCEIRNCPPLPTVPHTMDADKKTTSIDPKKTTLTTGTDSSATGTETTKTDSARTDTSGTDTSGTDTSGTGTSRTDTTGTDTSGTGTTGTDTSGTGTTGTETSGTGTTGTDTPGTGTTDTETSRTDTTGTDTSGTGKTGTDTSGTGTTGTDGSKTDTSGTTMKGTTAGTKETTATDTTSDGTERKSTTGKTTGDTQTTATDASTESSMVEVCTMVSKTAWKEDEWSECDARCGEGTKKRNVYCYDTEQNKTVNENLCDLMTRPNDTQECDEIPCEGVDWITSAWSDCDSKCGSSIQTRSVLCSTEEGKVYPDRLCQANRRPNDTQVCEKYAGCDAIWFTSEWSNCSVQCGKGMKTRFVFCGRWDDDQILTANDSECSSTPKPLSATECENEPCEALWHAGPWEACPLSCSENKERSRRAICIHLGDAECDETSQPPTMEPCLVESTASDLMGNETSCDLDADEFMKTDSCSKSTHGCCPDGVTPRKQNYENCPPIDAPDGCEATEFGCCGDNKTAAFGPFKKGCPVDCNVTRYGCCEDGKTPANGTDFAGCGCETSKYGCCPDGETKVKGENNEGCEFVKVEPCEKSKYGCCKDKETQAKGPNMEGCDSGVDAPADELSGDDCIIDGSGEGSTVGLCREKGTEAITTELVTAAPDCSNTTFGCCLDGITAAQGENYKGCEDQQTTAKQLCNETEFGCCPDNITAAKGSDLEGCIEMTRSTMTDLTMMTDLTSTDGNFTETELSETESTGTGTTGTESTGTGSTGTESTGTGTTGTEAIGTEITEANATDTTGLDLTDTTEANATLTSQMTDMTETTGMTESNATETAGSTIGYETTEVDCAQSKFGCCADNTSTATGPNGEGCPCHLLPFGCCPDRKTPAKGERYYGCTCHEYPYGCCQDNYTPARGPDFDGCLCDRMLYGCCPDGITPRVGNDPDACNCERTVHRCCPDGKTPAKGPNYQGCPCEIMPFGCCADRKTPARGPESEGCPCNTLPHGCCPDGTTPAKGPRYQGCECVKTPFGCCPDGVSVAFGPKFEGCPDGPDLDTKLSAEACSLPKERGSCRNYVVKWYFDANYGGCTRFWYGGCEGNGNQFQSQEECEKVCVSPQGTLACLLPKVRGPCEGNTIYWYYDSQSKQCGQFYYGGCLGNNNRFQTREACESLCVNPDLLDTCDQQPDHGPCRGTYTRWYYDKRDSQCKQFVYGGCRGNKNNFESERECRDTCGSMTPQEICRLPKAEGKCLGSYPRWFYDYQTGTCQEFTYSGCDGNRNRFVDKASCETLCNRIKKPTVSRPEDKCMLEKSEGGCGRNLLMWYFNKERRRCEQFYYGGCEGNSNRFESRNECEKTCLPPIREENVCLLEKEIGNCYNFQERWYFDAEERQCHRFYFSGCNGNGNNFASFEECEAKCGMRQKPTEMSPTDFKVEYCFMNADHGPCDRNEILWFYDKADGVCKQFYYGGCEGNQNRFPSRKECETRCWNSQKICKLPKVKGPCSGKFVQWFYNEASNECEEFQYGGCQGNANRFSSKEACENQCQQKKETSPEPSARVPEVNICLHRPDPGPCKSYLPHFYYSSADNSCRMFIYGGCKGNENRFHTRKECEDRCVIKSSEAEEKDPTDEREKEVICRQPVDAGSCNQTYPRWYYDPPSYTCLPFVYGGCGGTRNRFKSFENCMRLCQDVRPVEPTPETRPTPPRNQTLPAVCPASSCDDLRCPYGVDEYADEHGCKQCRCSNPCYSHQCPAEQRCALEAYRAPNGDPKVRPVCRLTNKPGECPKPTDEPDDRRECVDRCRDDADCRNSDKCCSNGCAMICLPAAGVPQAPSTTEKAKPPPPDEYDVLEIVARAGTDVVLDCGDSNYASKVSWSKDQQPIYFLGDYRVQLIENGSLLLKAVESDDIGTYACTVEDSRGSTTTKFRKLIVQAPAQILPGPTQVLAPVNTDAFLQCNAIGFPEPRVTWSKSGSMLPTDSIRYHQYKNYTLLVRRVGPDDGGIYTCQAHNGLGPAALLDVTLLIDYEQPEIRPYEPSSARLDERPPYEQSNYDLRRGNNENVRPLTPLTPTQPIEAVSVEAEIASPEYKTGSSVQMNCIVRGYPPPTVRWYLRGKAQPLSSDSRITIFPNNTLIIDKATPSDSGEYMCIATNDYNEASASIPLKVEDIYVPTECIDSPNFANCALVVKVQYCNNKHYARFCCRSCLLSGQLDRSSINEILS</sequence>
<dbReference type="InterPro" id="IPR020901">
    <property type="entry name" value="Prtase_inh_Kunz-CS"/>
</dbReference>
<feature type="domain" description="BPTI/Kunitz inhibitor" evidence="14">
    <location>
        <begin position="1858"/>
        <end position="1908"/>
    </location>
</feature>
<dbReference type="InterPro" id="IPR010909">
    <property type="entry name" value="PLAC"/>
</dbReference>
<accession>A0A3S3PDX7</accession>
<evidence type="ECO:0000256" key="13">
    <source>
        <dbReference type="SAM" id="MobiDB-lite"/>
    </source>
</evidence>
<dbReference type="GO" id="GO:0005604">
    <property type="term" value="C:basement membrane"/>
    <property type="evidence" value="ECO:0007669"/>
    <property type="project" value="UniProtKB-SubCell"/>
</dbReference>
<dbReference type="GO" id="GO:0048019">
    <property type="term" value="F:receptor antagonist activity"/>
    <property type="evidence" value="ECO:0007669"/>
    <property type="project" value="TreeGrafter"/>
</dbReference>
<dbReference type="GO" id="GO:0050431">
    <property type="term" value="F:transforming growth factor beta binding"/>
    <property type="evidence" value="ECO:0007669"/>
    <property type="project" value="TreeGrafter"/>
</dbReference>
<keyword evidence="9" id="KW-0722">Serine protease inhibitor</keyword>
<dbReference type="PROSITE" id="PS50279">
    <property type="entry name" value="BPTI_KUNITZ_2"/>
    <property type="match status" value="10"/>
</dbReference>
<dbReference type="GO" id="GO:0004867">
    <property type="term" value="F:serine-type endopeptidase inhibitor activity"/>
    <property type="evidence" value="ECO:0007669"/>
    <property type="project" value="UniProtKB-KW"/>
</dbReference>
<feature type="domain" description="BPTI/Kunitz inhibitor" evidence="14">
    <location>
        <begin position="1546"/>
        <end position="1596"/>
    </location>
</feature>
<dbReference type="Pfam" id="PF00090">
    <property type="entry name" value="TSP_1"/>
    <property type="match status" value="1"/>
</dbReference>
<feature type="non-terminal residue" evidence="18">
    <location>
        <position position="1"/>
    </location>
</feature>
<feature type="region of interest" description="Disordered" evidence="13">
    <location>
        <begin position="446"/>
        <end position="636"/>
    </location>
</feature>
<feature type="compositionally biased region" description="Low complexity" evidence="13">
    <location>
        <begin position="489"/>
        <end position="614"/>
    </location>
</feature>
<keyword evidence="6" id="KW-0732">Signal</keyword>
<evidence type="ECO:0000256" key="9">
    <source>
        <dbReference type="ARBA" id="ARBA00022900"/>
    </source>
</evidence>
<dbReference type="Pfam" id="PF00014">
    <property type="entry name" value="Kunitz_BPTI"/>
    <property type="match status" value="10"/>
</dbReference>
<feature type="disulfide bond" evidence="12">
    <location>
        <begin position="44"/>
        <end position="80"/>
    </location>
</feature>
<dbReference type="PROSITE" id="PS50092">
    <property type="entry name" value="TSP1"/>
    <property type="match status" value="7"/>
</dbReference>
<feature type="domain" description="BPTI/Kunitz inhibitor" evidence="14">
    <location>
        <begin position="1664"/>
        <end position="1714"/>
    </location>
</feature>
<dbReference type="CDD" id="cd00096">
    <property type="entry name" value="Ig"/>
    <property type="match status" value="1"/>
</dbReference>
<dbReference type="Gene3D" id="2.60.120.830">
    <property type="match status" value="1"/>
</dbReference>
<evidence type="ECO:0000256" key="12">
    <source>
        <dbReference type="PIRSR" id="PIRSR613273-3"/>
    </source>
</evidence>
<dbReference type="PROSITE" id="PS50900">
    <property type="entry name" value="PLAC"/>
    <property type="match status" value="1"/>
</dbReference>
<dbReference type="InterPro" id="IPR013783">
    <property type="entry name" value="Ig-like_fold"/>
</dbReference>
<dbReference type="FunFam" id="2.60.40.10:FF:000032">
    <property type="entry name" value="palladin isoform X1"/>
    <property type="match status" value="1"/>
</dbReference>